<keyword evidence="3" id="KW-1185">Reference proteome</keyword>
<evidence type="ECO:0000259" key="1">
    <source>
        <dbReference type="Pfam" id="PF00668"/>
    </source>
</evidence>
<dbReference type="Gene3D" id="3.30.559.30">
    <property type="entry name" value="Nonribosomal peptide synthetase, condensation domain"/>
    <property type="match status" value="1"/>
</dbReference>
<dbReference type="PANTHER" id="PTHR45527">
    <property type="entry name" value="NONRIBOSOMAL PEPTIDE SYNTHETASE"/>
    <property type="match status" value="1"/>
</dbReference>
<dbReference type="SUPFAM" id="SSF52777">
    <property type="entry name" value="CoA-dependent acyltransferases"/>
    <property type="match status" value="2"/>
</dbReference>
<dbReference type="eggNOG" id="COG1020">
    <property type="taxonomic scope" value="Bacteria"/>
</dbReference>
<name>L7L7J2_9ACTN</name>
<dbReference type="GO" id="GO:0043041">
    <property type="term" value="P:amino acid activation for nonribosomal peptide biosynthetic process"/>
    <property type="evidence" value="ECO:0007669"/>
    <property type="project" value="TreeGrafter"/>
</dbReference>
<organism evidence="2 3">
    <name type="scientific">Gordonia hirsuta DSM 44140 = NBRC 16056</name>
    <dbReference type="NCBI Taxonomy" id="1121927"/>
    <lineage>
        <taxon>Bacteria</taxon>
        <taxon>Bacillati</taxon>
        <taxon>Actinomycetota</taxon>
        <taxon>Actinomycetes</taxon>
        <taxon>Mycobacteriales</taxon>
        <taxon>Gordoniaceae</taxon>
        <taxon>Gordonia</taxon>
    </lineage>
</organism>
<proteinExistence type="predicted"/>
<dbReference type="OrthoDB" id="9789603at2"/>
<protein>
    <recommendedName>
        <fullName evidence="1">Condensation domain-containing protein</fullName>
    </recommendedName>
</protein>
<comment type="caution">
    <text evidence="2">The sequence shown here is derived from an EMBL/GenBank/DDBJ whole genome shotgun (WGS) entry which is preliminary data.</text>
</comment>
<dbReference type="Proteomes" id="UP000053405">
    <property type="component" value="Unassembled WGS sequence"/>
</dbReference>
<dbReference type="Pfam" id="PF00668">
    <property type="entry name" value="Condensation"/>
    <property type="match status" value="1"/>
</dbReference>
<dbReference type="STRING" id="1121927.GOHSU_12_01210"/>
<dbReference type="Gene3D" id="3.30.559.10">
    <property type="entry name" value="Chloramphenicol acetyltransferase-like domain"/>
    <property type="match status" value="1"/>
</dbReference>
<gene>
    <name evidence="2" type="ORF">GOHSU_12_01210</name>
</gene>
<reference evidence="2 3" key="1">
    <citation type="submission" date="2012-12" db="EMBL/GenBank/DDBJ databases">
        <title>Whole genome shotgun sequence of Gordonia hirsuta NBRC 16056.</title>
        <authorList>
            <person name="Isaki-Nakamura S."/>
            <person name="Hosoyama A."/>
            <person name="Tsuchikane K."/>
            <person name="Katsumata H."/>
            <person name="Baba S."/>
            <person name="Yamazaki S."/>
            <person name="Fujita N."/>
        </authorList>
    </citation>
    <scope>NUCLEOTIDE SEQUENCE [LARGE SCALE GENOMIC DNA]</scope>
    <source>
        <strain evidence="2 3">NBRC 16056</strain>
    </source>
</reference>
<dbReference type="EMBL" id="BANT01000012">
    <property type="protein sequence ID" value="GAC56731.1"/>
    <property type="molecule type" value="Genomic_DNA"/>
</dbReference>
<evidence type="ECO:0000313" key="3">
    <source>
        <dbReference type="Proteomes" id="UP000053405"/>
    </source>
</evidence>
<sequence>MEFLQILDAHVEPGALVEWIPAAAGGMGAWRRDPRQTSHNHEQHLRSALDYRLRTQREGGREAWLGVSVDFDEQISLPAVRKAILAWIDRHEVLRTHVALTEQGTDRYTTEPGAVHLRDARVGWYSDPTLLIEQIAGSFDRATAPLHWPAYRFATVARAHSFTLLFAADHSLVDGYSLVNAHGELRELYRAAAAGRAPRLPPTGSYVDFSGSERLAADAADDRHTAAAEWREFLDGRPTLPGFALVPEPPASAAPGGPQPPAQPSYNDLLLDDDATRRLEQRCADLGGSLIGGLLAVTALTYRRHSGATRFATVMPRHTRTQADYHGSLGWFVALAPVFLDIGDDPDFVQALERVMISLDRAREGASLPIRRVAELLSFPPDPKFVVSFMDTRALPHAELADAGGAHALRSHTYSDDEVYVWFTRTPGGLRIHARFPADTPGHPTATVLQAFFADFTRLLASIAAGG</sequence>
<dbReference type="InterPro" id="IPR001242">
    <property type="entry name" value="Condensation_dom"/>
</dbReference>
<dbReference type="GO" id="GO:0003824">
    <property type="term" value="F:catalytic activity"/>
    <property type="evidence" value="ECO:0007669"/>
    <property type="project" value="InterPro"/>
</dbReference>
<accession>L7L7J2</accession>
<dbReference type="GO" id="GO:0031177">
    <property type="term" value="F:phosphopantetheine binding"/>
    <property type="evidence" value="ECO:0007669"/>
    <property type="project" value="TreeGrafter"/>
</dbReference>
<dbReference type="RefSeq" id="WP_005937501.1">
    <property type="nucleotide sequence ID" value="NZ_ATVK01000045.1"/>
</dbReference>
<dbReference type="GO" id="GO:0044550">
    <property type="term" value="P:secondary metabolite biosynthetic process"/>
    <property type="evidence" value="ECO:0007669"/>
    <property type="project" value="TreeGrafter"/>
</dbReference>
<dbReference type="PANTHER" id="PTHR45527:SF1">
    <property type="entry name" value="FATTY ACID SYNTHASE"/>
    <property type="match status" value="1"/>
</dbReference>
<dbReference type="GO" id="GO:0008610">
    <property type="term" value="P:lipid biosynthetic process"/>
    <property type="evidence" value="ECO:0007669"/>
    <property type="project" value="UniProtKB-ARBA"/>
</dbReference>
<dbReference type="InterPro" id="IPR023213">
    <property type="entry name" value="CAT-like_dom_sf"/>
</dbReference>
<dbReference type="GO" id="GO:0005737">
    <property type="term" value="C:cytoplasm"/>
    <property type="evidence" value="ECO:0007669"/>
    <property type="project" value="TreeGrafter"/>
</dbReference>
<feature type="domain" description="Condensation" evidence="1">
    <location>
        <begin position="67"/>
        <end position="377"/>
    </location>
</feature>
<dbReference type="AlphaFoldDB" id="L7L7J2"/>
<evidence type="ECO:0000313" key="2">
    <source>
        <dbReference type="EMBL" id="GAC56731.1"/>
    </source>
</evidence>